<reference evidence="1 2" key="1">
    <citation type="submission" date="2013-07" db="EMBL/GenBank/DDBJ databases">
        <title>The Genome Sequence of Kwoniella mangroviensis CBS10435.</title>
        <authorList>
            <consortium name="The Broad Institute Genome Sequencing Platform"/>
            <person name="Cuomo C."/>
            <person name="Litvintseva A."/>
            <person name="Chen Y."/>
            <person name="Heitman J."/>
            <person name="Sun S."/>
            <person name="Springer D."/>
            <person name="Dromer F."/>
            <person name="Young S.K."/>
            <person name="Zeng Q."/>
            <person name="Gargeya S."/>
            <person name="Fitzgerald M."/>
            <person name="Abouelleil A."/>
            <person name="Alvarado L."/>
            <person name="Berlin A.M."/>
            <person name="Chapman S.B."/>
            <person name="Dewar J."/>
            <person name="Goldberg J."/>
            <person name="Griggs A."/>
            <person name="Gujja S."/>
            <person name="Hansen M."/>
            <person name="Howarth C."/>
            <person name="Imamovic A."/>
            <person name="Larimer J."/>
            <person name="McCowan C."/>
            <person name="Murphy C."/>
            <person name="Pearson M."/>
            <person name="Priest M."/>
            <person name="Roberts A."/>
            <person name="Saif S."/>
            <person name="Shea T."/>
            <person name="Sykes S."/>
            <person name="Wortman J."/>
            <person name="Nusbaum C."/>
            <person name="Birren B."/>
        </authorList>
    </citation>
    <scope>NUCLEOTIDE SEQUENCE [LARGE SCALE GENOMIC DNA]</scope>
    <source>
        <strain evidence="1 2">CBS 10435</strain>
    </source>
</reference>
<evidence type="ECO:0000313" key="2">
    <source>
        <dbReference type="Proteomes" id="UP000092583"/>
    </source>
</evidence>
<dbReference type="InterPro" id="IPR053206">
    <property type="entry name" value="Dimeric_xanthone_biosynth"/>
</dbReference>
<reference evidence="2" key="2">
    <citation type="submission" date="2013-12" db="EMBL/GenBank/DDBJ databases">
        <title>Evolution of pathogenesis and genome organization in the Tremellales.</title>
        <authorList>
            <person name="Cuomo C."/>
            <person name="Litvintseva A."/>
            <person name="Heitman J."/>
            <person name="Chen Y."/>
            <person name="Sun S."/>
            <person name="Springer D."/>
            <person name="Dromer F."/>
            <person name="Young S."/>
            <person name="Zeng Q."/>
            <person name="Chapman S."/>
            <person name="Gujja S."/>
            <person name="Saif S."/>
            <person name="Birren B."/>
        </authorList>
    </citation>
    <scope>NUCLEOTIDE SEQUENCE [LARGE SCALE GENOMIC DNA]</scope>
    <source>
        <strain evidence="2">CBS 10435</strain>
    </source>
</reference>
<organism evidence="1 2">
    <name type="scientific">Kwoniella mangroviensis CBS 10435</name>
    <dbReference type="NCBI Taxonomy" id="1331196"/>
    <lineage>
        <taxon>Eukaryota</taxon>
        <taxon>Fungi</taxon>
        <taxon>Dikarya</taxon>
        <taxon>Basidiomycota</taxon>
        <taxon>Agaricomycotina</taxon>
        <taxon>Tremellomycetes</taxon>
        <taxon>Tremellales</taxon>
        <taxon>Cryptococcaceae</taxon>
        <taxon>Kwoniella</taxon>
    </lineage>
</organism>
<name>A0A1B9IKG6_9TREE</name>
<evidence type="ECO:0000313" key="1">
    <source>
        <dbReference type="EMBL" id="OCF55881.1"/>
    </source>
</evidence>
<dbReference type="AlphaFoldDB" id="A0A1B9IKG6"/>
<dbReference type="PANTHER" id="PTHR38048">
    <property type="entry name" value="EXPRESSED PROTEIN"/>
    <property type="match status" value="1"/>
</dbReference>
<accession>A0A1B9IKG6</accession>
<dbReference type="Proteomes" id="UP000092583">
    <property type="component" value="Unassembled WGS sequence"/>
</dbReference>
<gene>
    <name evidence="1" type="ORF">L486_06637</name>
</gene>
<keyword evidence="2" id="KW-1185">Reference proteome</keyword>
<dbReference type="OrthoDB" id="58416at2759"/>
<dbReference type="STRING" id="1331196.A0A1B9IKG6"/>
<evidence type="ECO:0008006" key="3">
    <source>
        <dbReference type="Google" id="ProtNLM"/>
    </source>
</evidence>
<dbReference type="EMBL" id="KI669465">
    <property type="protein sequence ID" value="OCF55881.1"/>
    <property type="molecule type" value="Genomic_DNA"/>
</dbReference>
<sequence>MTVIKSHPLPQHPEGSPFLTQDYEDVMSELKDKAEGDQPVKWQEQWQWEMSNVHLFLIQMIERAYLYAPYAIESNDLSNFLGYAEISFFQVYSHHSGEEEYIFPTFVKYSKNELWSKNVSEHHTFDQALDATWLYIRSCQEKLPAANGDSKRVKSPVPPPPADLIRSIDLRSFPNLDFDEPFDVVGFRKHIESFIVPLVEHLGSEIDTLTPELMDSVGPEGDKDVRKWLDSHLKAYDPAWFLCSAFASVPISLCKQMIQLPFLVRRILVPFLLAPKYRGYWLYAPYPEVRPFFTSPDRK</sequence>
<dbReference type="PANTHER" id="PTHR38048:SF2">
    <property type="entry name" value="HEMERYTHRIN-LIKE DOMAIN-CONTAINING PROTEIN"/>
    <property type="match status" value="1"/>
</dbReference>
<protein>
    <recommendedName>
        <fullName evidence="3">Hemerythrin-like domain-containing protein</fullName>
    </recommendedName>
</protein>
<proteinExistence type="predicted"/>